<dbReference type="SUPFAM" id="SSF88723">
    <property type="entry name" value="PIN domain-like"/>
    <property type="match status" value="1"/>
</dbReference>
<feature type="domain" description="Post-transcriptional regulator MKT1 N-terminal" evidence="5">
    <location>
        <begin position="330"/>
        <end position="423"/>
    </location>
</feature>
<feature type="domain" description="XPG N-terminal" evidence="3">
    <location>
        <begin position="2"/>
        <end position="88"/>
    </location>
</feature>
<accession>A0A2N1JCW3</accession>
<dbReference type="GO" id="GO:0004518">
    <property type="term" value="F:nuclease activity"/>
    <property type="evidence" value="ECO:0007669"/>
    <property type="project" value="InterPro"/>
</dbReference>
<dbReference type="InterPro" id="IPR029060">
    <property type="entry name" value="PIN-like_dom_sf"/>
</dbReference>
<dbReference type="GO" id="GO:0003730">
    <property type="term" value="F:mRNA 3'-UTR binding"/>
    <property type="evidence" value="ECO:0007669"/>
    <property type="project" value="TreeGrafter"/>
</dbReference>
<gene>
    <name evidence="6" type="ORF">MVES_001600</name>
</gene>
<dbReference type="InterPro" id="IPR006085">
    <property type="entry name" value="XPG_DNA_repair_N"/>
</dbReference>
<dbReference type="OrthoDB" id="17262at2759"/>
<comment type="similarity">
    <text evidence="2">Belongs to the XPG/RAD2 endonuclease family.</text>
</comment>
<dbReference type="Pfam" id="PF12247">
    <property type="entry name" value="MKT1_N"/>
    <property type="match status" value="1"/>
</dbReference>
<organism evidence="6 7">
    <name type="scientific">Malassezia vespertilionis</name>
    <dbReference type="NCBI Taxonomy" id="2020962"/>
    <lineage>
        <taxon>Eukaryota</taxon>
        <taxon>Fungi</taxon>
        <taxon>Dikarya</taxon>
        <taxon>Basidiomycota</taxon>
        <taxon>Ustilaginomycotina</taxon>
        <taxon>Malasseziomycetes</taxon>
        <taxon>Malasseziales</taxon>
        <taxon>Malasseziaceae</taxon>
        <taxon>Malassezia</taxon>
    </lineage>
</organism>
<dbReference type="EMBL" id="KZ454989">
    <property type="protein sequence ID" value="PKI84385.1"/>
    <property type="molecule type" value="Genomic_DNA"/>
</dbReference>
<evidence type="ECO:0000259" key="5">
    <source>
        <dbReference type="Pfam" id="PF12247"/>
    </source>
</evidence>
<dbReference type="InterPro" id="IPR037314">
    <property type="entry name" value="MKT1_H3TH"/>
</dbReference>
<evidence type="ECO:0000313" key="6">
    <source>
        <dbReference type="EMBL" id="PKI84385.1"/>
    </source>
</evidence>
<dbReference type="Gene3D" id="3.40.50.1010">
    <property type="entry name" value="5'-nuclease"/>
    <property type="match status" value="1"/>
</dbReference>
<evidence type="ECO:0008006" key="8">
    <source>
        <dbReference type="Google" id="ProtNLM"/>
    </source>
</evidence>
<dbReference type="PANTHER" id="PTHR11081">
    <property type="entry name" value="FLAP ENDONUCLEASE FAMILY MEMBER"/>
    <property type="match status" value="1"/>
</dbReference>
<dbReference type="PANTHER" id="PTHR11081:SF32">
    <property type="entry name" value="POST-TRANSCRIPTIONAL REGULATOR MKT1"/>
    <property type="match status" value="1"/>
</dbReference>
<dbReference type="Proteomes" id="UP000232875">
    <property type="component" value="Unassembled WGS sequence"/>
</dbReference>
<dbReference type="Pfam" id="PF12246">
    <property type="entry name" value="MKT1_C"/>
    <property type="match status" value="1"/>
</dbReference>
<name>A0A2N1JCW3_9BASI</name>
<protein>
    <recommendedName>
        <fullName evidence="8">XPG N-terminal domain-containing protein</fullName>
    </recommendedName>
</protein>
<keyword evidence="1" id="KW-0810">Translation regulation</keyword>
<dbReference type="InterPro" id="IPR022039">
    <property type="entry name" value="MKT1_C"/>
</dbReference>
<evidence type="ECO:0000259" key="4">
    <source>
        <dbReference type="Pfam" id="PF12246"/>
    </source>
</evidence>
<evidence type="ECO:0000256" key="1">
    <source>
        <dbReference type="ARBA" id="ARBA00022845"/>
    </source>
</evidence>
<dbReference type="InterPro" id="IPR022040">
    <property type="entry name" value="MKT1_N"/>
</dbReference>
<keyword evidence="7" id="KW-1185">Reference proteome</keyword>
<dbReference type="GO" id="GO:0006417">
    <property type="term" value="P:regulation of translation"/>
    <property type="evidence" value="ECO:0007669"/>
    <property type="project" value="UniProtKB-KW"/>
</dbReference>
<feature type="domain" description="Post-transcriptional regulator MKT1 C-terminal" evidence="4">
    <location>
        <begin position="508"/>
        <end position="758"/>
    </location>
</feature>
<dbReference type="CDD" id="cd09902">
    <property type="entry name" value="H3TH_MKT1"/>
    <property type="match status" value="1"/>
</dbReference>
<evidence type="ECO:0000256" key="2">
    <source>
        <dbReference type="ARBA" id="ARBA00024023"/>
    </source>
</evidence>
<evidence type="ECO:0000313" key="7">
    <source>
        <dbReference type="Proteomes" id="UP000232875"/>
    </source>
</evidence>
<dbReference type="Pfam" id="PF00752">
    <property type="entry name" value="XPG_N"/>
    <property type="match status" value="1"/>
</dbReference>
<dbReference type="InterPro" id="IPR006084">
    <property type="entry name" value="XPG/Rad2"/>
</dbReference>
<sequence length="762" mass="84630">MIRGLEGFLQGEQLLQSGKLLLLKNTRLGIDLSYYLRQLLSSANTAEPLVAGVGGQPLALVQHIESDLQLLEQHRIVPVFVLNGLSPAKRTRPFSYEDRRPGLRTSAWEAYEADNVALANQHFGASNSIHYPDLYRTVLRMLRHKRVEFLVAPYLAVGQLALLELHPKQYVHAIYGPLELLAFDHIERVILSIDVRAATFQFVSKAPLLRALQVTADDFLDVALLAGMEFCSTFPPLQDESTGVQQMVRGHPNIQAIAQLVKNARGGFNLCRQYADHPMVAKTAYLDQFCHARTMIKDVLVLSPESGTVVPLPLARAAAGGAHVSAGEIPSDLHEVFSFRLPDEVFLYLSRGMMSPSVLGSLLSGYVIEPAPLDGGQAKVYHRFVREFLTESPESPRCVAVALACAALHPFWRARKVAAVYWFQPGIDYPVPHEAPATQKLLARNEQWMVRASLLDEELRRQNSATIDFSFCLAATADEARAARTIAASEPNEPMQKKDEVVANAVWRFLSMRNILSEKHTHTVYGEALYAALQTLRVNDKLKEPLYLAIELIRAHVLNNAWYDGVAHSGGPSFGSEQEMQHMLLVMRAASLISLQCKPQKWDAPLSRELLVFNSFVKSLTRSLRSLVEMATLGLLLKGDARKPRVDGLDISLSLPFQTDTNTGMGILFKCYIDALYTLQGGAVKAGEEEEEEVKEAKDNIVEMLVETFDNVRDVPNELKRAFRFWEALMVAVQVLAGHGAIPAALAAQFEDANAWLRPMAP</sequence>
<proteinExistence type="inferred from homology"/>
<reference evidence="6 7" key="1">
    <citation type="submission" date="2017-10" db="EMBL/GenBank/DDBJ databases">
        <title>A novel species of cold-tolerant Malassezia isolated from bats.</title>
        <authorList>
            <person name="Lorch J.M."/>
            <person name="Palmer J.M."/>
            <person name="Vanderwolf K.J."/>
            <person name="Schmidt K.Z."/>
            <person name="Verant M.L."/>
            <person name="Weller T.J."/>
            <person name="Blehert D.S."/>
        </authorList>
    </citation>
    <scope>NUCLEOTIDE SEQUENCE [LARGE SCALE GENOMIC DNA]</scope>
    <source>
        <strain evidence="6 7">NWHC:44797-103</strain>
    </source>
</reference>
<dbReference type="CDD" id="cd09858">
    <property type="entry name" value="PIN_MKT1"/>
    <property type="match status" value="1"/>
</dbReference>
<evidence type="ECO:0000259" key="3">
    <source>
        <dbReference type="Pfam" id="PF00752"/>
    </source>
</evidence>
<dbReference type="STRING" id="2020962.A0A2N1JCW3"/>
<dbReference type="AlphaFoldDB" id="A0A2N1JCW3"/>